<evidence type="ECO:0000313" key="2">
    <source>
        <dbReference type="EMBL" id="DAF63830.1"/>
    </source>
</evidence>
<dbReference type="EMBL" id="BK032844">
    <property type="protein sequence ID" value="DAF63830.1"/>
    <property type="molecule type" value="Genomic_DNA"/>
</dbReference>
<feature type="domain" description="Anti-CBASS protein Acb1-like N-terminal" evidence="1">
    <location>
        <begin position="34"/>
        <end position="358"/>
    </location>
</feature>
<organism evidence="2">
    <name type="scientific">Siphoviridae sp. ctSmR6</name>
    <dbReference type="NCBI Taxonomy" id="2827873"/>
    <lineage>
        <taxon>Viruses</taxon>
        <taxon>Duplodnaviria</taxon>
        <taxon>Heunggongvirae</taxon>
        <taxon>Uroviricota</taxon>
        <taxon>Caudoviricetes</taxon>
    </lineage>
</organism>
<dbReference type="Pfam" id="PF06381">
    <property type="entry name" value="Phage_portal_3"/>
    <property type="match status" value="1"/>
</dbReference>
<sequence length="411" mass="46114">MGQKITDSLENLVTKMGQMTANRDYTPLLVTNTQLLNAYNNGWIAKRYIKKTIGDMLKMGREIDWGEIDEERKKEFFNACGKLEIEGVIKDLLFNVLLYGEAAILAVTDASEEAYQTPLSPDETIKQFIVFGKGEFKARNAEHKFNRPSLYDVKGVKTHVSRLCVVQGGIKSYGVKQRESISDIATALDVIKMFDTITLSVSDLIEECKIDVYKMDGYNEQIATGNEGEILKRLRLINEAKSYTNAIAMDMKDDYLTKENNLTGIAELWSKSCIVVAGALNRPISILFGEGAGGFSSGEEDNRAYYETINELQNTLLRPVYDFIDPFLLGENLEYDFYSIDSLNDKEKAEILNVKSTALVNLLDKGVITEAIILKELKDEGLIKNISVEDINEAELLAQKLDEPADETDLI</sequence>
<dbReference type="InterPro" id="IPR024459">
    <property type="entry name" value="Acb1-like_N"/>
</dbReference>
<evidence type="ECO:0000259" key="1">
    <source>
        <dbReference type="Pfam" id="PF06381"/>
    </source>
</evidence>
<reference evidence="2" key="1">
    <citation type="journal article" date="2021" name="Proc. Natl. Acad. Sci. U.S.A.">
        <title>A Catalog of Tens of Thousands of Viruses from Human Metagenomes Reveals Hidden Associations with Chronic Diseases.</title>
        <authorList>
            <person name="Tisza M.J."/>
            <person name="Buck C.B."/>
        </authorList>
    </citation>
    <scope>NUCLEOTIDE SEQUENCE</scope>
    <source>
        <strain evidence="2">CtSmR6</strain>
    </source>
</reference>
<proteinExistence type="predicted"/>
<accession>A0A8S5TKK7</accession>
<protein>
    <submittedName>
        <fullName evidence="2">Portal</fullName>
    </submittedName>
</protein>
<name>A0A8S5TKK7_9CAUD</name>